<organism evidence="1 2">
    <name type="scientific">Blautia obeum</name>
    <dbReference type="NCBI Taxonomy" id="40520"/>
    <lineage>
        <taxon>Bacteria</taxon>
        <taxon>Bacillati</taxon>
        <taxon>Bacillota</taxon>
        <taxon>Clostridia</taxon>
        <taxon>Lachnospirales</taxon>
        <taxon>Lachnospiraceae</taxon>
        <taxon>Blautia</taxon>
    </lineage>
</organism>
<protein>
    <submittedName>
        <fullName evidence="1">Uncharacterized protein</fullName>
    </submittedName>
</protein>
<name>A0A367FZK3_9FIRM</name>
<gene>
    <name evidence="1" type="ORF">C4886_09355</name>
</gene>
<sequence length="79" mass="9071">MLIMGKAKPPEVVETSGGFCFVYVRWFNPFSWRFGSNSIIACSEQKWYNIINCQECQQSPAACWDKTHNVEESAEGTRM</sequence>
<dbReference type="EMBL" id="PSQG01000011">
    <property type="protein sequence ID" value="RCH43882.1"/>
    <property type="molecule type" value="Genomic_DNA"/>
</dbReference>
<dbReference type="Proteomes" id="UP000253208">
    <property type="component" value="Unassembled WGS sequence"/>
</dbReference>
<proteinExistence type="predicted"/>
<accession>A0A367FZK3</accession>
<comment type="caution">
    <text evidence="1">The sequence shown here is derived from an EMBL/GenBank/DDBJ whole genome shotgun (WGS) entry which is preliminary data.</text>
</comment>
<reference evidence="1 2" key="1">
    <citation type="submission" date="2018-02" db="EMBL/GenBank/DDBJ databases">
        <title>Complete genome sequencing of Faecalibacterium prausnitzii strains isolated from the human gut.</title>
        <authorList>
            <person name="Fitzgerald B.C."/>
            <person name="Shkoporov A.N."/>
            <person name="Ross P.R."/>
            <person name="Hill C."/>
        </authorList>
    </citation>
    <scope>NUCLEOTIDE SEQUENCE [LARGE SCALE GENOMIC DNA]</scope>
    <source>
        <strain evidence="1 2">APC942/31-1</strain>
    </source>
</reference>
<evidence type="ECO:0000313" key="1">
    <source>
        <dbReference type="EMBL" id="RCH43882.1"/>
    </source>
</evidence>
<dbReference type="AlphaFoldDB" id="A0A367FZK3"/>
<evidence type="ECO:0000313" key="2">
    <source>
        <dbReference type="Proteomes" id="UP000253208"/>
    </source>
</evidence>